<evidence type="ECO:0000256" key="3">
    <source>
        <dbReference type="ARBA" id="ARBA00022833"/>
    </source>
</evidence>
<keyword evidence="3" id="KW-0862">Zinc</keyword>
<dbReference type="SMART" id="SM00401">
    <property type="entry name" value="ZnF_GATA"/>
    <property type="match status" value="1"/>
</dbReference>
<keyword evidence="10" id="KW-1185">Reference proteome</keyword>
<evidence type="ECO:0000256" key="7">
    <source>
        <dbReference type="SAM" id="MobiDB-lite"/>
    </source>
</evidence>
<dbReference type="Proteomes" id="UP000037751">
    <property type="component" value="Unassembled WGS sequence"/>
</dbReference>
<comment type="caution">
    <text evidence="9">The sequence shown here is derived from an EMBL/GenBank/DDBJ whole genome shotgun (WGS) entry which is preliminary data.</text>
</comment>
<organism evidence="9 10">
    <name type="scientific">Malassezia pachydermatis</name>
    <dbReference type="NCBI Taxonomy" id="77020"/>
    <lineage>
        <taxon>Eukaryota</taxon>
        <taxon>Fungi</taxon>
        <taxon>Dikarya</taxon>
        <taxon>Basidiomycota</taxon>
        <taxon>Ustilaginomycotina</taxon>
        <taxon>Malasseziomycetes</taxon>
        <taxon>Malasseziales</taxon>
        <taxon>Malasseziaceae</taxon>
        <taxon>Malassezia</taxon>
    </lineage>
</organism>
<evidence type="ECO:0000256" key="2">
    <source>
        <dbReference type="ARBA" id="ARBA00022771"/>
    </source>
</evidence>
<dbReference type="GO" id="GO:0043565">
    <property type="term" value="F:sequence-specific DNA binding"/>
    <property type="evidence" value="ECO:0007669"/>
    <property type="project" value="InterPro"/>
</dbReference>
<evidence type="ECO:0000256" key="1">
    <source>
        <dbReference type="ARBA" id="ARBA00022723"/>
    </source>
</evidence>
<dbReference type="PANTHER" id="PTHR47172:SF24">
    <property type="entry name" value="GATA ZINC FINGER DOMAIN-CONTAINING PROTEIN 14-RELATED"/>
    <property type="match status" value="1"/>
</dbReference>
<feature type="region of interest" description="Disordered" evidence="7">
    <location>
        <begin position="381"/>
        <end position="441"/>
    </location>
</feature>
<dbReference type="PROSITE" id="PS00344">
    <property type="entry name" value="GATA_ZN_FINGER_1"/>
    <property type="match status" value="1"/>
</dbReference>
<feature type="domain" description="GATA-type" evidence="8">
    <location>
        <begin position="339"/>
        <end position="374"/>
    </location>
</feature>
<dbReference type="OrthoDB" id="2162994at2759"/>
<evidence type="ECO:0000313" key="9">
    <source>
        <dbReference type="EMBL" id="KOS14862.1"/>
    </source>
</evidence>
<evidence type="ECO:0000259" key="8">
    <source>
        <dbReference type="PROSITE" id="PS50114"/>
    </source>
</evidence>
<dbReference type="InterPro" id="IPR013088">
    <property type="entry name" value="Znf_NHR/GATA"/>
</dbReference>
<sequence>MASHSPSKQDSSDIPPCPYPLSVDGLPLASPEPSVYTGLDTPTVTCFWALCVPSVKKENDFAFLYVDPRAQAALNPQRDALHQKTLLDLVDPAERLRVQEHVRVMIQRRAFAGSVIRCNIYSLEALASSERSPAPICFTTTDVVVSWADVGLALCFFHPVSNPPLECGLSRHAFDSAQIKMLWSTLFPYWKAEASVPVRRVFQILSTDTPRQILYSWPPTSSYKVSDFSHLVEGASLAGATSCTRRLRAQHTLRTSSHVLSVASILIPCGSIVLVCYEVTKEQPLPTSIQAPIATGPVVASAQPVKLVDKLMTPSPTTSHIPAPSMVAPVPIGNVHAMAGPVKTCTSCGKADSPEWRRGPSGHKTLCNACGLRYARSLSNKRKKGKDGSVITVAATGDPSKVPPSRGSGGGSRPGVHRRNARKRTAESMESLPQAEDSPDFDRRLASVLASLPHEGRSASQPPPLSSLPVQLPSSNVNALLPTIPTATEKHTSSSNHMPMSVSMPLIPTFHASSPATAPLMPSLPNSSATAAVPSTTALGSTPGFPSAPLLPMHVPSTTPSSPTIRLDGLSSDAAMASSLSSAPAASPKTISSTPPILNASFPAPVSQKMSTPSTSMPAVSSVSSSTTPAATAAAAVAAMSSLGSIRANPMAPHTTNMPNALVENPALLSALVSSEGSTLP</sequence>
<dbReference type="SUPFAM" id="SSF57716">
    <property type="entry name" value="Glucocorticoid receptor-like (DNA-binding domain)"/>
    <property type="match status" value="1"/>
</dbReference>
<dbReference type="VEuPathDB" id="FungiDB:Malapachy_0973"/>
<name>A0A0M9VPV9_9BASI</name>
<protein>
    <submittedName>
        <fullName evidence="9">Gata zinc finger domain-containing protein 14</fullName>
    </submittedName>
</protein>
<dbReference type="RefSeq" id="XP_017992494.1">
    <property type="nucleotide sequence ID" value="XM_018135485.1"/>
</dbReference>
<dbReference type="InterPro" id="IPR000679">
    <property type="entry name" value="Znf_GATA"/>
</dbReference>
<keyword evidence="4" id="KW-0805">Transcription regulation</keyword>
<dbReference type="EMBL" id="LGAV01000003">
    <property type="protein sequence ID" value="KOS14862.1"/>
    <property type="molecule type" value="Genomic_DNA"/>
</dbReference>
<proteinExistence type="predicted"/>
<dbReference type="Gene3D" id="3.30.50.10">
    <property type="entry name" value="Erythroid Transcription Factor GATA-1, subunit A"/>
    <property type="match status" value="1"/>
</dbReference>
<dbReference type="Pfam" id="PF00320">
    <property type="entry name" value="GATA"/>
    <property type="match status" value="1"/>
</dbReference>
<keyword evidence="1" id="KW-0479">Metal-binding</keyword>
<dbReference type="GO" id="GO:0008270">
    <property type="term" value="F:zinc ion binding"/>
    <property type="evidence" value="ECO:0007669"/>
    <property type="project" value="UniProtKB-KW"/>
</dbReference>
<evidence type="ECO:0000313" key="10">
    <source>
        <dbReference type="Proteomes" id="UP000037751"/>
    </source>
</evidence>
<keyword evidence="5" id="KW-0804">Transcription</keyword>
<dbReference type="PROSITE" id="PS50114">
    <property type="entry name" value="GATA_ZN_FINGER_2"/>
    <property type="match status" value="1"/>
</dbReference>
<dbReference type="PANTHER" id="PTHR47172">
    <property type="entry name" value="OS01G0976800 PROTEIN"/>
    <property type="match status" value="1"/>
</dbReference>
<dbReference type="GeneID" id="28727360"/>
<dbReference type="STRING" id="77020.A0A0M9VPV9"/>
<evidence type="ECO:0000256" key="4">
    <source>
        <dbReference type="ARBA" id="ARBA00023015"/>
    </source>
</evidence>
<dbReference type="AlphaFoldDB" id="A0A0M9VPV9"/>
<evidence type="ECO:0000256" key="6">
    <source>
        <dbReference type="PROSITE-ProRule" id="PRU00094"/>
    </source>
</evidence>
<accession>A0A0M9VPV9</accession>
<dbReference type="CDD" id="cd00202">
    <property type="entry name" value="ZnF_GATA"/>
    <property type="match status" value="1"/>
</dbReference>
<gene>
    <name evidence="9" type="ORF">Malapachy_0973</name>
</gene>
<reference evidence="9 10" key="1">
    <citation type="submission" date="2015-07" db="EMBL/GenBank/DDBJ databases">
        <title>Draft Genome Sequence of Malassezia furfur CBS1878 and Malassezia pachydermatis CBS1879.</title>
        <authorList>
            <person name="Triana S."/>
            <person name="Ohm R."/>
            <person name="Gonzalez A."/>
            <person name="DeCock H."/>
            <person name="Restrepo S."/>
            <person name="Celis A."/>
        </authorList>
    </citation>
    <scope>NUCLEOTIDE SEQUENCE [LARGE SCALE GENOMIC DNA]</scope>
    <source>
        <strain evidence="9 10">CBS 1879</strain>
    </source>
</reference>
<dbReference type="GO" id="GO:0006355">
    <property type="term" value="P:regulation of DNA-templated transcription"/>
    <property type="evidence" value="ECO:0007669"/>
    <property type="project" value="InterPro"/>
</dbReference>
<evidence type="ECO:0000256" key="5">
    <source>
        <dbReference type="ARBA" id="ARBA00023163"/>
    </source>
</evidence>
<keyword evidence="2 6" id="KW-0863">Zinc-finger</keyword>